<sequence>MSNVNNYSMTDLTDPGRLAAFTATGRLQALEAFTPLIIKPRPHLRFTTRDKGRYSGI</sequence>
<gene>
    <name evidence="1" type="ORF">CGI_10012984</name>
</gene>
<dbReference type="InParanoid" id="K1PUU7"/>
<evidence type="ECO:0000313" key="1">
    <source>
        <dbReference type="EMBL" id="EKC28062.1"/>
    </source>
</evidence>
<dbReference type="EMBL" id="JH818482">
    <property type="protein sequence ID" value="EKC28062.1"/>
    <property type="molecule type" value="Genomic_DNA"/>
</dbReference>
<dbReference type="AlphaFoldDB" id="K1PUU7"/>
<proteinExistence type="predicted"/>
<protein>
    <submittedName>
        <fullName evidence="1">Uncharacterized protein</fullName>
    </submittedName>
</protein>
<dbReference type="HOGENOM" id="CLU_2998457_0_0_1"/>
<accession>K1PUU7</accession>
<reference evidence="1" key="1">
    <citation type="journal article" date="2012" name="Nature">
        <title>The oyster genome reveals stress adaptation and complexity of shell formation.</title>
        <authorList>
            <person name="Zhang G."/>
            <person name="Fang X."/>
            <person name="Guo X."/>
            <person name="Li L."/>
            <person name="Luo R."/>
            <person name="Xu F."/>
            <person name="Yang P."/>
            <person name="Zhang L."/>
            <person name="Wang X."/>
            <person name="Qi H."/>
            <person name="Xiong Z."/>
            <person name="Que H."/>
            <person name="Xie Y."/>
            <person name="Holland P.W."/>
            <person name="Paps J."/>
            <person name="Zhu Y."/>
            <person name="Wu F."/>
            <person name="Chen Y."/>
            <person name="Wang J."/>
            <person name="Peng C."/>
            <person name="Meng J."/>
            <person name="Yang L."/>
            <person name="Liu J."/>
            <person name="Wen B."/>
            <person name="Zhang N."/>
            <person name="Huang Z."/>
            <person name="Zhu Q."/>
            <person name="Feng Y."/>
            <person name="Mount A."/>
            <person name="Hedgecock D."/>
            <person name="Xu Z."/>
            <person name="Liu Y."/>
            <person name="Domazet-Loso T."/>
            <person name="Du Y."/>
            <person name="Sun X."/>
            <person name="Zhang S."/>
            <person name="Liu B."/>
            <person name="Cheng P."/>
            <person name="Jiang X."/>
            <person name="Li J."/>
            <person name="Fan D."/>
            <person name="Wang W."/>
            <person name="Fu W."/>
            <person name="Wang T."/>
            <person name="Wang B."/>
            <person name="Zhang J."/>
            <person name="Peng Z."/>
            <person name="Li Y."/>
            <person name="Li N."/>
            <person name="Wang J."/>
            <person name="Chen M."/>
            <person name="He Y."/>
            <person name="Tan F."/>
            <person name="Song X."/>
            <person name="Zheng Q."/>
            <person name="Huang R."/>
            <person name="Yang H."/>
            <person name="Du X."/>
            <person name="Chen L."/>
            <person name="Yang M."/>
            <person name="Gaffney P.M."/>
            <person name="Wang S."/>
            <person name="Luo L."/>
            <person name="She Z."/>
            <person name="Ming Y."/>
            <person name="Huang W."/>
            <person name="Zhang S."/>
            <person name="Huang B."/>
            <person name="Zhang Y."/>
            <person name="Qu T."/>
            <person name="Ni P."/>
            <person name="Miao G."/>
            <person name="Wang J."/>
            <person name="Wang Q."/>
            <person name="Steinberg C.E."/>
            <person name="Wang H."/>
            <person name="Li N."/>
            <person name="Qian L."/>
            <person name="Zhang G."/>
            <person name="Li Y."/>
            <person name="Yang H."/>
            <person name="Liu X."/>
            <person name="Wang J."/>
            <person name="Yin Y."/>
            <person name="Wang J."/>
        </authorList>
    </citation>
    <scope>NUCLEOTIDE SEQUENCE [LARGE SCALE GENOMIC DNA]</scope>
    <source>
        <strain evidence="1">05x7-T-G4-1.051#20</strain>
    </source>
</reference>
<organism evidence="1">
    <name type="scientific">Magallana gigas</name>
    <name type="common">Pacific oyster</name>
    <name type="synonym">Crassostrea gigas</name>
    <dbReference type="NCBI Taxonomy" id="29159"/>
    <lineage>
        <taxon>Eukaryota</taxon>
        <taxon>Metazoa</taxon>
        <taxon>Spiralia</taxon>
        <taxon>Lophotrochozoa</taxon>
        <taxon>Mollusca</taxon>
        <taxon>Bivalvia</taxon>
        <taxon>Autobranchia</taxon>
        <taxon>Pteriomorphia</taxon>
        <taxon>Ostreida</taxon>
        <taxon>Ostreoidea</taxon>
        <taxon>Ostreidae</taxon>
        <taxon>Magallana</taxon>
    </lineage>
</organism>
<name>K1PUU7_MAGGI</name>